<dbReference type="Proteomes" id="UP000799767">
    <property type="component" value="Unassembled WGS sequence"/>
</dbReference>
<evidence type="ECO:0000313" key="2">
    <source>
        <dbReference type="EMBL" id="KAF2482812.1"/>
    </source>
</evidence>
<accession>A0A6A6PS52</accession>
<dbReference type="RefSeq" id="XP_033589382.1">
    <property type="nucleotide sequence ID" value="XM_033733864.1"/>
</dbReference>
<evidence type="ECO:0000313" key="3">
    <source>
        <dbReference type="Proteomes" id="UP000799767"/>
    </source>
</evidence>
<sequence length="82" mass="9198">MFRLAREGASSTVIDAPNRSEAPPPAQSLGGASRVGPDVRNTWPTAIDTCSHFSYGLRHHRRSENVCKGRSHWYRRQEQGHV</sequence>
<gene>
    <name evidence="2" type="ORF">BDY17DRAFT_299208</name>
</gene>
<dbReference type="AlphaFoldDB" id="A0A6A6PS52"/>
<evidence type="ECO:0000256" key="1">
    <source>
        <dbReference type="SAM" id="MobiDB-lite"/>
    </source>
</evidence>
<protein>
    <submittedName>
        <fullName evidence="2">Uncharacterized protein</fullName>
    </submittedName>
</protein>
<feature type="region of interest" description="Disordered" evidence="1">
    <location>
        <begin position="1"/>
        <end position="40"/>
    </location>
</feature>
<dbReference type="EMBL" id="MU001636">
    <property type="protein sequence ID" value="KAF2482812.1"/>
    <property type="molecule type" value="Genomic_DNA"/>
</dbReference>
<keyword evidence="3" id="KW-1185">Reference proteome</keyword>
<dbReference type="GeneID" id="54474866"/>
<name>A0A6A6PS52_9PEZI</name>
<proteinExistence type="predicted"/>
<organism evidence="2 3">
    <name type="scientific">Neohortaea acidophila</name>
    <dbReference type="NCBI Taxonomy" id="245834"/>
    <lineage>
        <taxon>Eukaryota</taxon>
        <taxon>Fungi</taxon>
        <taxon>Dikarya</taxon>
        <taxon>Ascomycota</taxon>
        <taxon>Pezizomycotina</taxon>
        <taxon>Dothideomycetes</taxon>
        <taxon>Dothideomycetidae</taxon>
        <taxon>Mycosphaerellales</taxon>
        <taxon>Teratosphaeriaceae</taxon>
        <taxon>Neohortaea</taxon>
    </lineage>
</organism>
<reference evidence="2" key="1">
    <citation type="journal article" date="2020" name="Stud. Mycol.">
        <title>101 Dothideomycetes genomes: a test case for predicting lifestyles and emergence of pathogens.</title>
        <authorList>
            <person name="Haridas S."/>
            <person name="Albert R."/>
            <person name="Binder M."/>
            <person name="Bloem J."/>
            <person name="Labutti K."/>
            <person name="Salamov A."/>
            <person name="Andreopoulos B."/>
            <person name="Baker S."/>
            <person name="Barry K."/>
            <person name="Bills G."/>
            <person name="Bluhm B."/>
            <person name="Cannon C."/>
            <person name="Castanera R."/>
            <person name="Culley D."/>
            <person name="Daum C."/>
            <person name="Ezra D."/>
            <person name="Gonzalez J."/>
            <person name="Henrissat B."/>
            <person name="Kuo A."/>
            <person name="Liang C."/>
            <person name="Lipzen A."/>
            <person name="Lutzoni F."/>
            <person name="Magnuson J."/>
            <person name="Mondo S."/>
            <person name="Nolan M."/>
            <person name="Ohm R."/>
            <person name="Pangilinan J."/>
            <person name="Park H.-J."/>
            <person name="Ramirez L."/>
            <person name="Alfaro M."/>
            <person name="Sun H."/>
            <person name="Tritt A."/>
            <person name="Yoshinaga Y."/>
            <person name="Zwiers L.-H."/>
            <person name="Turgeon B."/>
            <person name="Goodwin S."/>
            <person name="Spatafora J."/>
            <person name="Crous P."/>
            <person name="Grigoriev I."/>
        </authorList>
    </citation>
    <scope>NUCLEOTIDE SEQUENCE</scope>
    <source>
        <strain evidence="2">CBS 113389</strain>
    </source>
</reference>